<sequence length="436" mass="47761">MFFQQMVDGDKYELMDADGSGTTLMENGRILWTGGCQFEATVDKKHYDSPQGPTRSLDEMLENLRSVFSSTEISATSSASPTASSGFENDTASISPVRVTTEEEAPSTSSAASSGSDGVMSVVSPDGGTAEDTESNITFGRFGDAPASVPLPTVQRAGATKEAKNVKRATRRKAAFQARVEAGHEAVKLNNLVQLFHLVMELRDPNICDMLRVKQAFKGHPSGKAGLVRDDDQDFCDHHLQVANHLLKKLQAAFRVGRRPTRESVNLTLTLGEVPLGVNLRPCDMHETSVMILLEDRTELRYGLPMRALIARASRESDGWCHFSKYCPVLKVLTFTRPDELGQMQATSGSPIDVAKCRKSCNSLKNFWNSTRSPTRYHDTSLLTEVFNGYKNNAARVGVARNQLENSLKKKGHGVKIAKGRAPHMSPDELARTALI</sequence>
<protein>
    <submittedName>
        <fullName evidence="2">Uncharacterized protein</fullName>
    </submittedName>
</protein>
<keyword evidence="3" id="KW-1185">Reference proteome</keyword>
<reference evidence="2 3" key="1">
    <citation type="journal article" date="2010" name="Nature">
        <title>The Ectocarpus genome and the independent evolution of multicellularity in brown algae.</title>
        <authorList>
            <person name="Cock J.M."/>
            <person name="Sterck L."/>
            <person name="Rouze P."/>
            <person name="Scornet D."/>
            <person name="Allen A.E."/>
            <person name="Amoutzias G."/>
            <person name="Anthouard V."/>
            <person name="Artiguenave F."/>
            <person name="Aury J.M."/>
            <person name="Badger J.H."/>
            <person name="Beszteri B."/>
            <person name="Billiau K."/>
            <person name="Bonnet E."/>
            <person name="Bothwell J.H."/>
            <person name="Bowler C."/>
            <person name="Boyen C."/>
            <person name="Brownlee C."/>
            <person name="Carrano C.J."/>
            <person name="Charrier B."/>
            <person name="Cho G.Y."/>
            <person name="Coelho S.M."/>
            <person name="Collen J."/>
            <person name="Corre E."/>
            <person name="Da Silva C."/>
            <person name="Delage L."/>
            <person name="Delaroque N."/>
            <person name="Dittami S.M."/>
            <person name="Doulbeau S."/>
            <person name="Elias M."/>
            <person name="Farnham G."/>
            <person name="Gachon C.M."/>
            <person name="Gschloessl B."/>
            <person name="Heesch S."/>
            <person name="Jabbari K."/>
            <person name="Jubin C."/>
            <person name="Kawai H."/>
            <person name="Kimura K."/>
            <person name="Kloareg B."/>
            <person name="Kupper F.C."/>
            <person name="Lang D."/>
            <person name="Le Bail A."/>
            <person name="Leblanc C."/>
            <person name="Lerouge P."/>
            <person name="Lohr M."/>
            <person name="Lopez P.J."/>
            <person name="Martens C."/>
            <person name="Maumus F."/>
            <person name="Michel G."/>
            <person name="Miranda-Saavedra D."/>
            <person name="Morales J."/>
            <person name="Moreau H."/>
            <person name="Motomura T."/>
            <person name="Nagasato C."/>
            <person name="Napoli C.A."/>
            <person name="Nelson D.R."/>
            <person name="Nyvall-Collen P."/>
            <person name="Peters A.F."/>
            <person name="Pommier C."/>
            <person name="Potin P."/>
            <person name="Poulain J."/>
            <person name="Quesneville H."/>
            <person name="Read B."/>
            <person name="Rensing S.A."/>
            <person name="Ritter A."/>
            <person name="Rousvoal S."/>
            <person name="Samanta M."/>
            <person name="Samson G."/>
            <person name="Schroeder D.C."/>
            <person name="Segurens B."/>
            <person name="Strittmatter M."/>
            <person name="Tonon T."/>
            <person name="Tregear J.W."/>
            <person name="Valentin K."/>
            <person name="von Dassow P."/>
            <person name="Yamagishi T."/>
            <person name="Van de Peer Y."/>
            <person name="Wincker P."/>
        </authorList>
    </citation>
    <scope>NUCLEOTIDE SEQUENCE [LARGE SCALE GENOMIC DNA]</scope>
    <source>
        <strain evidence="3">Ec32 / CCAP1310/4</strain>
    </source>
</reference>
<organism evidence="2 3">
    <name type="scientific">Ectocarpus siliculosus</name>
    <name type="common">Brown alga</name>
    <name type="synonym">Conferva siliculosa</name>
    <dbReference type="NCBI Taxonomy" id="2880"/>
    <lineage>
        <taxon>Eukaryota</taxon>
        <taxon>Sar</taxon>
        <taxon>Stramenopiles</taxon>
        <taxon>Ochrophyta</taxon>
        <taxon>PX clade</taxon>
        <taxon>Phaeophyceae</taxon>
        <taxon>Ectocarpales</taxon>
        <taxon>Ectocarpaceae</taxon>
        <taxon>Ectocarpus</taxon>
    </lineage>
</organism>
<evidence type="ECO:0000313" key="3">
    <source>
        <dbReference type="Proteomes" id="UP000002630"/>
    </source>
</evidence>
<feature type="compositionally biased region" description="Low complexity" evidence="1">
    <location>
        <begin position="106"/>
        <end position="127"/>
    </location>
</feature>
<evidence type="ECO:0000256" key="1">
    <source>
        <dbReference type="SAM" id="MobiDB-lite"/>
    </source>
</evidence>
<accession>D7FW55</accession>
<dbReference type="InParanoid" id="D7FW55"/>
<dbReference type="AlphaFoldDB" id="D7FW55"/>
<dbReference type="EMBL" id="FN648486">
    <property type="protein sequence ID" value="CBJ25575.1"/>
    <property type="molecule type" value="Genomic_DNA"/>
</dbReference>
<gene>
    <name evidence="2" type="ORF">Esi_0003_0246</name>
</gene>
<dbReference type="Proteomes" id="UP000002630">
    <property type="component" value="Linkage Group LG02"/>
</dbReference>
<name>D7FW55_ECTSI</name>
<evidence type="ECO:0000313" key="2">
    <source>
        <dbReference type="EMBL" id="CBJ25575.1"/>
    </source>
</evidence>
<feature type="region of interest" description="Disordered" evidence="1">
    <location>
        <begin position="97"/>
        <end position="144"/>
    </location>
</feature>
<dbReference type="EMBL" id="FN649727">
    <property type="protein sequence ID" value="CBJ25575.1"/>
    <property type="molecule type" value="Genomic_DNA"/>
</dbReference>
<proteinExistence type="predicted"/>